<organism evidence="1 2">
    <name type="scientific">Umbelopsis ramanniana AG</name>
    <dbReference type="NCBI Taxonomy" id="1314678"/>
    <lineage>
        <taxon>Eukaryota</taxon>
        <taxon>Fungi</taxon>
        <taxon>Fungi incertae sedis</taxon>
        <taxon>Mucoromycota</taxon>
        <taxon>Mucoromycotina</taxon>
        <taxon>Umbelopsidomycetes</taxon>
        <taxon>Umbelopsidales</taxon>
        <taxon>Umbelopsidaceae</taxon>
        <taxon>Umbelopsis</taxon>
    </lineage>
</organism>
<protein>
    <submittedName>
        <fullName evidence="1">Uncharacterized protein</fullName>
    </submittedName>
</protein>
<dbReference type="AlphaFoldDB" id="A0AAD5EBJ0"/>
<dbReference type="RefSeq" id="XP_051445677.1">
    <property type="nucleotide sequence ID" value="XM_051588305.1"/>
</dbReference>
<sequence length="92" mass="9996">MHAILGFNAIGSFTSLSFQASLTLEVLKLLLNSRFKGKKGSTFSSRICIRFGRTYANAGGIALQDLLLATALPTVAVLLLQLNYVLCERAEF</sequence>
<comment type="caution">
    <text evidence="1">The sequence shown here is derived from an EMBL/GenBank/DDBJ whole genome shotgun (WGS) entry which is preliminary data.</text>
</comment>
<name>A0AAD5EBJ0_UMBRA</name>
<dbReference type="Proteomes" id="UP001206595">
    <property type="component" value="Unassembled WGS sequence"/>
</dbReference>
<proteinExistence type="predicted"/>
<keyword evidence="2" id="KW-1185">Reference proteome</keyword>
<dbReference type="GeneID" id="75913650"/>
<dbReference type="EMBL" id="MU620911">
    <property type="protein sequence ID" value="KAI8580673.1"/>
    <property type="molecule type" value="Genomic_DNA"/>
</dbReference>
<accession>A0AAD5EBJ0</accession>
<evidence type="ECO:0000313" key="1">
    <source>
        <dbReference type="EMBL" id="KAI8580673.1"/>
    </source>
</evidence>
<gene>
    <name evidence="1" type="ORF">K450DRAFT_236717</name>
</gene>
<evidence type="ECO:0000313" key="2">
    <source>
        <dbReference type="Proteomes" id="UP001206595"/>
    </source>
</evidence>
<reference evidence="1" key="1">
    <citation type="submission" date="2021-06" db="EMBL/GenBank/DDBJ databases">
        <authorList>
            <consortium name="DOE Joint Genome Institute"/>
            <person name="Mondo S.J."/>
            <person name="Amses K.R."/>
            <person name="Simmons D.R."/>
            <person name="Longcore J.E."/>
            <person name="Seto K."/>
            <person name="Alves G.H."/>
            <person name="Bonds A.E."/>
            <person name="Quandt C.A."/>
            <person name="Davis W.J."/>
            <person name="Chang Y."/>
            <person name="Letcher P.M."/>
            <person name="Powell M.J."/>
            <person name="Kuo A."/>
            <person name="Labutti K."/>
            <person name="Pangilinan J."/>
            <person name="Andreopoulos W."/>
            <person name="Tritt A."/>
            <person name="Riley R."/>
            <person name="Hundley H."/>
            <person name="Johnson J."/>
            <person name="Lipzen A."/>
            <person name="Barry K."/>
            <person name="Berbee M.L."/>
            <person name="Buchler N.E."/>
            <person name="Grigoriev I.V."/>
            <person name="Spatafora J.W."/>
            <person name="Stajich J.E."/>
            <person name="James T.Y."/>
        </authorList>
    </citation>
    <scope>NUCLEOTIDE SEQUENCE</scope>
    <source>
        <strain evidence="1">AG</strain>
    </source>
</reference>
<reference evidence="1" key="2">
    <citation type="journal article" date="2022" name="Proc. Natl. Acad. Sci. U.S.A.">
        <title>Diploid-dominant life cycles characterize the early evolution of Fungi.</title>
        <authorList>
            <person name="Amses K.R."/>
            <person name="Simmons D.R."/>
            <person name="Longcore J.E."/>
            <person name="Mondo S.J."/>
            <person name="Seto K."/>
            <person name="Jeronimo G.H."/>
            <person name="Bonds A.E."/>
            <person name="Quandt C.A."/>
            <person name="Davis W.J."/>
            <person name="Chang Y."/>
            <person name="Federici B.A."/>
            <person name="Kuo A."/>
            <person name="LaButti K."/>
            <person name="Pangilinan J."/>
            <person name="Andreopoulos W."/>
            <person name="Tritt A."/>
            <person name="Riley R."/>
            <person name="Hundley H."/>
            <person name="Johnson J."/>
            <person name="Lipzen A."/>
            <person name="Barry K."/>
            <person name="Lang B.F."/>
            <person name="Cuomo C.A."/>
            <person name="Buchler N.E."/>
            <person name="Grigoriev I.V."/>
            <person name="Spatafora J.W."/>
            <person name="Stajich J.E."/>
            <person name="James T.Y."/>
        </authorList>
    </citation>
    <scope>NUCLEOTIDE SEQUENCE</scope>
    <source>
        <strain evidence="1">AG</strain>
    </source>
</reference>